<name>A0A1F5ZGD9_9BACT</name>
<evidence type="ECO:0000313" key="4">
    <source>
        <dbReference type="Proteomes" id="UP000177268"/>
    </source>
</evidence>
<dbReference type="STRING" id="1798370.A2Z00_03415"/>
<dbReference type="Proteomes" id="UP000177268">
    <property type="component" value="Unassembled WGS sequence"/>
</dbReference>
<dbReference type="Gene3D" id="3.40.1620.10">
    <property type="entry name" value="YefM-like domain"/>
    <property type="match status" value="1"/>
</dbReference>
<dbReference type="EMBL" id="MFIZ01000031">
    <property type="protein sequence ID" value="OGG11373.1"/>
    <property type="molecule type" value="Genomic_DNA"/>
</dbReference>
<proteinExistence type="inferred from homology"/>
<sequence length="105" mass="11976">MTYVLPVTQARKDFLNLVDKVDEEYLRVDLTKKGKVKATLVPPDYIDALEETIYTLQHSMPAIRKAEKEIKEGKYVTLETFLKGFHAGKATHPPAKRTKTRTKTA</sequence>
<dbReference type="SUPFAM" id="SSF143120">
    <property type="entry name" value="YefM-like"/>
    <property type="match status" value="1"/>
</dbReference>
<evidence type="ECO:0000256" key="2">
    <source>
        <dbReference type="RuleBase" id="RU362080"/>
    </source>
</evidence>
<reference evidence="3 4" key="1">
    <citation type="journal article" date="2016" name="Nat. Commun.">
        <title>Thousands of microbial genomes shed light on interconnected biogeochemical processes in an aquifer system.</title>
        <authorList>
            <person name="Anantharaman K."/>
            <person name="Brown C.T."/>
            <person name="Hug L.A."/>
            <person name="Sharon I."/>
            <person name="Castelle C.J."/>
            <person name="Probst A.J."/>
            <person name="Thomas B.C."/>
            <person name="Singh A."/>
            <person name="Wilkins M.J."/>
            <person name="Karaoz U."/>
            <person name="Brodie E.L."/>
            <person name="Williams K.H."/>
            <person name="Hubbard S.S."/>
            <person name="Banfield J.F."/>
        </authorList>
    </citation>
    <scope>NUCLEOTIDE SEQUENCE [LARGE SCALE GENOMIC DNA]</scope>
</reference>
<accession>A0A1F5ZGD9</accession>
<comment type="caution">
    <text evidence="3">The sequence shown here is derived from an EMBL/GenBank/DDBJ whole genome shotgun (WGS) entry which is preliminary data.</text>
</comment>
<protein>
    <recommendedName>
        <fullName evidence="2">Antitoxin</fullName>
    </recommendedName>
</protein>
<dbReference type="NCBIfam" id="TIGR01552">
    <property type="entry name" value="phd_fam"/>
    <property type="match status" value="1"/>
</dbReference>
<organism evidence="3 4">
    <name type="scientific">Candidatus Gottesmanbacteria bacterium RBG_13_45_10</name>
    <dbReference type="NCBI Taxonomy" id="1798370"/>
    <lineage>
        <taxon>Bacteria</taxon>
        <taxon>Candidatus Gottesmaniibacteriota</taxon>
    </lineage>
</organism>
<evidence type="ECO:0000313" key="3">
    <source>
        <dbReference type="EMBL" id="OGG11373.1"/>
    </source>
</evidence>
<comment type="function">
    <text evidence="2">Antitoxin component of a type II toxin-antitoxin (TA) system.</text>
</comment>
<dbReference type="InterPro" id="IPR006442">
    <property type="entry name" value="Antitoxin_Phd/YefM"/>
</dbReference>
<gene>
    <name evidence="3" type="ORF">A2Z00_03415</name>
</gene>
<evidence type="ECO:0000256" key="1">
    <source>
        <dbReference type="ARBA" id="ARBA00009981"/>
    </source>
</evidence>
<dbReference type="AlphaFoldDB" id="A0A1F5ZGD9"/>
<comment type="similarity">
    <text evidence="1 2">Belongs to the phD/YefM antitoxin family.</text>
</comment>
<dbReference type="InterPro" id="IPR036165">
    <property type="entry name" value="YefM-like_sf"/>
</dbReference>
<dbReference type="Pfam" id="PF02604">
    <property type="entry name" value="PhdYeFM_antitox"/>
    <property type="match status" value="1"/>
</dbReference>